<proteinExistence type="predicted"/>
<name>A0A427A5N5_ENSVE</name>
<evidence type="ECO:0000313" key="2">
    <source>
        <dbReference type="Proteomes" id="UP000287651"/>
    </source>
</evidence>
<sequence length="83" mass="9447">MRTRIDAAVVASIRSEAASRALAFDSYRCVSLSLSVSRYPGIWWLIKLLIGCYEFVGRCLNRFYVYSNMDLRLATSTILMKSV</sequence>
<organism evidence="1 2">
    <name type="scientific">Ensete ventricosum</name>
    <name type="common">Abyssinian banana</name>
    <name type="synonym">Musa ensete</name>
    <dbReference type="NCBI Taxonomy" id="4639"/>
    <lineage>
        <taxon>Eukaryota</taxon>
        <taxon>Viridiplantae</taxon>
        <taxon>Streptophyta</taxon>
        <taxon>Embryophyta</taxon>
        <taxon>Tracheophyta</taxon>
        <taxon>Spermatophyta</taxon>
        <taxon>Magnoliopsida</taxon>
        <taxon>Liliopsida</taxon>
        <taxon>Zingiberales</taxon>
        <taxon>Musaceae</taxon>
        <taxon>Ensete</taxon>
    </lineage>
</organism>
<comment type="caution">
    <text evidence="1">The sequence shown here is derived from an EMBL/GenBank/DDBJ whole genome shotgun (WGS) entry which is preliminary data.</text>
</comment>
<gene>
    <name evidence="1" type="ORF">B296_00015530</name>
</gene>
<reference evidence="1 2" key="1">
    <citation type="journal article" date="2014" name="Agronomy (Basel)">
        <title>A Draft Genome Sequence for Ensete ventricosum, the Drought-Tolerant Tree Against Hunger.</title>
        <authorList>
            <person name="Harrison J."/>
            <person name="Moore K.A."/>
            <person name="Paszkiewicz K."/>
            <person name="Jones T."/>
            <person name="Grant M."/>
            <person name="Ambacheew D."/>
            <person name="Muzemil S."/>
            <person name="Studholme D.J."/>
        </authorList>
    </citation>
    <scope>NUCLEOTIDE SEQUENCE [LARGE SCALE GENOMIC DNA]</scope>
</reference>
<dbReference type="EMBL" id="AMZH03003699">
    <property type="protein sequence ID" value="RRT71468.1"/>
    <property type="molecule type" value="Genomic_DNA"/>
</dbReference>
<dbReference type="Proteomes" id="UP000287651">
    <property type="component" value="Unassembled WGS sequence"/>
</dbReference>
<protein>
    <submittedName>
        <fullName evidence="1">Uncharacterized protein</fullName>
    </submittedName>
</protein>
<dbReference type="AlphaFoldDB" id="A0A427A5N5"/>
<accession>A0A427A5N5</accession>
<evidence type="ECO:0000313" key="1">
    <source>
        <dbReference type="EMBL" id="RRT71468.1"/>
    </source>
</evidence>